<dbReference type="Pfam" id="PF00805">
    <property type="entry name" value="Pentapeptide"/>
    <property type="match status" value="2"/>
</dbReference>
<sequence length="1136" mass="126770">MSTNNNEQLLAAALSTILGKEILPESHVPQQSQQHINKVSLFDQHLTSFVYGKVGIDDSTNDNLFITLHITILSNQKTFQCQIERSATVTKLKQIVYENEGITCDKQNLIYCGKEIDEGHLLNEYDIQDSGEIYVVRLRAMNSNDLLVLDKNSLDTPYDYDFTDIDDKGKSFTRGGTEYRRPCGWKRFAIKVAGKFENEVWLGSNNSPDEWPVSYHGTKHDAAKSIAQTGFDLTKGKRFAFGRGIYSAPDIDTAKLYATTFTCNGEEYYVVLQNRVNPKTLIKIDGSKTKHGDYWISPGPEDIRPYGYSAIPIALAIYTAIGSEQQKQEAEKKEQFDLKQAGELRQQTLYDEFINNIYKLDKDGYLKERKNPWAFANAYYRAAHLQWDALRKGYVLQFLKEKRLIGRTNCTNGCRTTKLEDIIRLDELNFQDVHLESQTGVLNKLNLQCISFDKASMSNAVFSSVNLNGVSFDGGRLDNVKFDGSSLLCASFDGVNLTGADFRNSDLTGASFSNSDMTGAKLTEDQKKQASFDDNVIMPNGKKNEATSSTTPKKSTAQTTTKKTIIQTTTEEHIIQTTPEKPIIQTTKKSIAQATTEKSIIQTTTKKPTIQTTEKLIAQTTAEKPIAQATTEKPIIQTTEKLIAQTTAEKPIAQTTPERSITQTTEKLIAQSTTEKPIIQTTTITGTKMLITTSSSSTAPLLITLPSSSPSTATSSLSAAATSSSSPTSATTSKLTTPSATTSKLTTPSATTPKLTTTATSEKSLTTSMMETTTSKKEFFITNQIITTEAITNQPTTSTDTTARTMPIDFNDIPNRSSESGIVPNGYKNLIWTNLEYINRTTMPANSAYNNLGLSLPFVAYCPTGDKITITTTDKKQFYFYNMTVASVGKINLNMTMTINIDTQVRSCAGFKNTFITKKYCKGYDQQLYKFVAVIDFEATCVATPHPDPYIQEIVEFPIVLIDVAQQKIVYKHISLKYIRKIYSENLFFLVDTFHSYCQPTTQPMLSNYCLQLTGITQEQVNNAPTFIDVFVNVEKWLNERNLISDAKEKCLFITDGPSDFDKYLRIKNMLESLHLPFHGNLHSGLDDAKNIGKIIIQLIKDGCILMPNEFYVSQSSIISRRPRQLSAVRYNPTNI</sequence>
<evidence type="ECO:0000259" key="2">
    <source>
        <dbReference type="PROSITE" id="PS50053"/>
    </source>
</evidence>
<name>A0A819S3P8_9BILA</name>
<dbReference type="SUPFAM" id="SSF54236">
    <property type="entry name" value="Ubiquitin-like"/>
    <property type="match status" value="1"/>
</dbReference>
<feature type="compositionally biased region" description="Basic and acidic residues" evidence="1">
    <location>
        <begin position="522"/>
        <end position="531"/>
    </location>
</feature>
<dbReference type="CDD" id="cd06133">
    <property type="entry name" value="ERI-1_3'hExo_like"/>
    <property type="match status" value="1"/>
</dbReference>
<dbReference type="CDD" id="cd17039">
    <property type="entry name" value="Ubl_ubiquitin_like"/>
    <property type="match status" value="1"/>
</dbReference>
<dbReference type="InterPro" id="IPR019956">
    <property type="entry name" value="Ubiquitin_dom"/>
</dbReference>
<dbReference type="InterPro" id="IPR000626">
    <property type="entry name" value="Ubiquitin-like_dom"/>
</dbReference>
<evidence type="ECO:0000256" key="1">
    <source>
        <dbReference type="SAM" id="MobiDB-lite"/>
    </source>
</evidence>
<dbReference type="InterPro" id="IPR047201">
    <property type="entry name" value="ERI-1_3'hExo-like"/>
</dbReference>
<comment type="caution">
    <text evidence="3">The sequence shown here is derived from an EMBL/GenBank/DDBJ whole genome shotgun (WGS) entry which is preliminary data.</text>
</comment>
<dbReference type="EMBL" id="CAJOAZ010004244">
    <property type="protein sequence ID" value="CAF4050641.1"/>
    <property type="molecule type" value="Genomic_DNA"/>
</dbReference>
<organism evidence="3 4">
    <name type="scientific">Adineta steineri</name>
    <dbReference type="NCBI Taxonomy" id="433720"/>
    <lineage>
        <taxon>Eukaryota</taxon>
        <taxon>Metazoa</taxon>
        <taxon>Spiralia</taxon>
        <taxon>Gnathifera</taxon>
        <taxon>Rotifera</taxon>
        <taxon>Eurotatoria</taxon>
        <taxon>Bdelloidea</taxon>
        <taxon>Adinetida</taxon>
        <taxon>Adinetidae</taxon>
        <taxon>Adineta</taxon>
    </lineage>
</organism>
<dbReference type="Gene3D" id="3.10.20.90">
    <property type="entry name" value="Phosphatidylinositol 3-kinase Catalytic Subunit, Chain A, domain 1"/>
    <property type="match status" value="1"/>
</dbReference>
<evidence type="ECO:0000313" key="3">
    <source>
        <dbReference type="EMBL" id="CAF4050641.1"/>
    </source>
</evidence>
<dbReference type="Pfam" id="PF00240">
    <property type="entry name" value="ubiquitin"/>
    <property type="match status" value="1"/>
</dbReference>
<protein>
    <recommendedName>
        <fullName evidence="2">Ubiquitin-like domain-containing protein</fullName>
    </recommendedName>
</protein>
<proteinExistence type="predicted"/>
<feature type="compositionally biased region" description="Low complexity" evidence="1">
    <location>
        <begin position="546"/>
        <end position="563"/>
    </location>
</feature>
<dbReference type="InterPro" id="IPR001646">
    <property type="entry name" value="5peptide_repeat"/>
</dbReference>
<dbReference type="GO" id="GO:0003676">
    <property type="term" value="F:nucleic acid binding"/>
    <property type="evidence" value="ECO:0007669"/>
    <property type="project" value="InterPro"/>
</dbReference>
<dbReference type="Gene3D" id="3.30.420.10">
    <property type="entry name" value="Ribonuclease H-like superfamily/Ribonuclease H"/>
    <property type="match status" value="2"/>
</dbReference>
<dbReference type="InterPro" id="IPR036397">
    <property type="entry name" value="RNaseH_sf"/>
</dbReference>
<dbReference type="SMART" id="SM00479">
    <property type="entry name" value="EXOIII"/>
    <property type="match status" value="1"/>
</dbReference>
<dbReference type="SUPFAM" id="SSF141571">
    <property type="entry name" value="Pentapeptide repeat-like"/>
    <property type="match status" value="1"/>
</dbReference>
<dbReference type="SUPFAM" id="SSF56399">
    <property type="entry name" value="ADP-ribosylation"/>
    <property type="match status" value="1"/>
</dbReference>
<dbReference type="Gene3D" id="2.160.20.80">
    <property type="entry name" value="E3 ubiquitin-protein ligase SopA"/>
    <property type="match status" value="1"/>
</dbReference>
<dbReference type="Gene3D" id="3.90.175.10">
    <property type="entry name" value="Diphtheria Toxin, domain 1"/>
    <property type="match status" value="1"/>
</dbReference>
<dbReference type="AlphaFoldDB" id="A0A819S3P8"/>
<dbReference type="InterPro" id="IPR029071">
    <property type="entry name" value="Ubiquitin-like_domsf"/>
</dbReference>
<dbReference type="Pfam" id="PF00929">
    <property type="entry name" value="RNase_T"/>
    <property type="match status" value="1"/>
</dbReference>
<dbReference type="PROSITE" id="PS50053">
    <property type="entry name" value="UBIQUITIN_2"/>
    <property type="match status" value="1"/>
</dbReference>
<feature type="domain" description="Ubiquitin-like" evidence="2">
    <location>
        <begin position="66"/>
        <end position="136"/>
    </location>
</feature>
<reference evidence="3" key="1">
    <citation type="submission" date="2021-02" db="EMBL/GenBank/DDBJ databases">
        <authorList>
            <person name="Nowell W R."/>
        </authorList>
    </citation>
    <scope>NUCLEOTIDE SEQUENCE</scope>
</reference>
<dbReference type="SMART" id="SM00213">
    <property type="entry name" value="UBQ"/>
    <property type="match status" value="1"/>
</dbReference>
<feature type="region of interest" description="Disordered" evidence="1">
    <location>
        <begin position="707"/>
        <end position="769"/>
    </location>
</feature>
<dbReference type="InterPro" id="IPR012337">
    <property type="entry name" value="RNaseH-like_sf"/>
</dbReference>
<dbReference type="PRINTS" id="PR00348">
    <property type="entry name" value="UBIQUITIN"/>
</dbReference>
<gene>
    <name evidence="3" type="ORF">OXD698_LOCUS32498</name>
</gene>
<dbReference type="Proteomes" id="UP000663844">
    <property type="component" value="Unassembled WGS sequence"/>
</dbReference>
<feature type="region of interest" description="Disordered" evidence="1">
    <location>
        <begin position="513"/>
        <end position="563"/>
    </location>
</feature>
<dbReference type="InterPro" id="IPR013520">
    <property type="entry name" value="Ribonucl_H"/>
</dbReference>
<dbReference type="PANTHER" id="PTHR36649">
    <property type="entry name" value="UBIQUITIN-LIKE DOMAIN-CONTAINING PROTEIN"/>
    <property type="match status" value="1"/>
</dbReference>
<accession>A0A819S3P8</accession>
<dbReference type="PANTHER" id="PTHR36649:SF28">
    <property type="entry name" value="UBIQUITIN-LIKE DOMAIN-CONTAINING PROTEIN"/>
    <property type="match status" value="1"/>
</dbReference>
<evidence type="ECO:0000313" key="4">
    <source>
        <dbReference type="Proteomes" id="UP000663844"/>
    </source>
</evidence>
<dbReference type="SUPFAM" id="SSF53098">
    <property type="entry name" value="Ribonuclease H-like"/>
    <property type="match status" value="1"/>
</dbReference>
<dbReference type="GO" id="GO:0000175">
    <property type="term" value="F:3'-5'-RNA exonuclease activity"/>
    <property type="evidence" value="ECO:0007669"/>
    <property type="project" value="InterPro"/>
</dbReference>